<evidence type="ECO:0000313" key="2">
    <source>
        <dbReference type="Proteomes" id="UP001306510"/>
    </source>
</evidence>
<gene>
    <name evidence="1" type="ORF">MXM28_21425</name>
</gene>
<name>A0ABU6E9K2_9ENTR</name>
<dbReference type="EMBL" id="JALLMC010000011">
    <property type="protein sequence ID" value="MEB6412238.1"/>
    <property type="molecule type" value="Genomic_DNA"/>
</dbReference>
<organism evidence="1 2">
    <name type="scientific">Enterobacter vonholyi</name>
    <dbReference type="NCBI Taxonomy" id="2797505"/>
    <lineage>
        <taxon>Bacteria</taxon>
        <taxon>Pseudomonadati</taxon>
        <taxon>Pseudomonadota</taxon>
        <taxon>Gammaproteobacteria</taxon>
        <taxon>Enterobacterales</taxon>
        <taxon>Enterobacteriaceae</taxon>
        <taxon>Enterobacter</taxon>
    </lineage>
</organism>
<reference evidence="1 2" key="1">
    <citation type="submission" date="2022-04" db="EMBL/GenBank/DDBJ databases">
        <title>Whole genome surviellance of AMR bacteria from Assam, India: One Health Study.</title>
        <authorList>
            <person name="Mendem S.K."/>
            <person name="Rakshit O."/>
            <person name="Murugesan D."/>
            <person name="Shome R."/>
            <person name="Raisen C."/>
            <person name="Holmes M.A."/>
            <person name="Saikia K."/>
            <person name="Shome B.R."/>
        </authorList>
    </citation>
    <scope>NUCLEOTIDE SEQUENCE [LARGE SCALE GENOMIC DNA]</scope>
    <source>
        <strain evidence="1 2">MGG-11lp</strain>
    </source>
</reference>
<dbReference type="Proteomes" id="UP001306510">
    <property type="component" value="Unassembled WGS sequence"/>
</dbReference>
<evidence type="ECO:0000313" key="1">
    <source>
        <dbReference type="EMBL" id="MEB6412238.1"/>
    </source>
</evidence>
<proteinExistence type="predicted"/>
<sequence length="423" mass="48020">MNAKASSERGRLNREIAQKSGFTEIKLIARSDQDRLEIENMRDMQLQRFIEQQPEFSTLAPPVKPAVRDALMLKGYPQSTHQGAVGQIISIMMQHGMTSQVVPTVKIYASCFPTSVSYLLKSFPGKVHNYLCRHTDAGSVLTWAEQNPGWEDRVIASVLDGSFDELLYQMRIAVGAMTINQPVLTMLRRLKEDAVGINPAALEQAQQILNNAPETLIQSPRQWDEHCNALREFILYFLLADLEKRYGEMADGERTFKVPFYTWQREEVGMSATGVVTFNDDTELARDYDYALCIGWRYDQWEQFFYQAALGAVFLLNPRSARLGTLKTSSLEAGVAVRYAEEMLDKYLPYTGRALVDSPVGTGNMFDRAYRAARKLPDNLLRQVREEFGSFGTITDPVRFADMTSDFLTPDEARLLSSDFRYS</sequence>
<protein>
    <submittedName>
        <fullName evidence="1">Uncharacterized protein</fullName>
    </submittedName>
</protein>
<accession>A0ABU6E9K2</accession>
<dbReference type="RefSeq" id="WP_325848922.1">
    <property type="nucleotide sequence ID" value="NZ_JALLMC010000011.1"/>
</dbReference>
<keyword evidence="2" id="KW-1185">Reference proteome</keyword>
<comment type="caution">
    <text evidence="1">The sequence shown here is derived from an EMBL/GenBank/DDBJ whole genome shotgun (WGS) entry which is preliminary data.</text>
</comment>